<keyword evidence="4" id="KW-1185">Reference proteome</keyword>
<accession>A0A0S2K0Y5</accession>
<name>A0A0S2K0Y5_9GAMM</name>
<proteinExistence type="predicted"/>
<feature type="region of interest" description="Disordered" evidence="1">
    <location>
        <begin position="47"/>
        <end position="66"/>
    </location>
</feature>
<reference evidence="3 4" key="1">
    <citation type="submission" date="2015-11" db="EMBL/GenBank/DDBJ databases">
        <authorList>
            <person name="Zhang Y."/>
            <person name="Guo Z."/>
        </authorList>
    </citation>
    <scope>NUCLEOTIDE SEQUENCE [LARGE SCALE GENOMIC DNA]</scope>
    <source>
        <strain evidence="3 4">KCTC 12086</strain>
    </source>
</reference>
<protein>
    <submittedName>
        <fullName evidence="3">Uncharacterized protein</fullName>
    </submittedName>
</protein>
<evidence type="ECO:0000256" key="2">
    <source>
        <dbReference type="SAM" id="Phobius"/>
    </source>
</evidence>
<dbReference type="AlphaFoldDB" id="A0A0S2K0Y5"/>
<organism evidence="3 4">
    <name type="scientific">Pseudoalteromonas phenolica</name>
    <dbReference type="NCBI Taxonomy" id="161398"/>
    <lineage>
        <taxon>Bacteria</taxon>
        <taxon>Pseudomonadati</taxon>
        <taxon>Pseudomonadota</taxon>
        <taxon>Gammaproteobacteria</taxon>
        <taxon>Alteromonadales</taxon>
        <taxon>Pseudoalteromonadaceae</taxon>
        <taxon>Pseudoalteromonas</taxon>
    </lineage>
</organism>
<gene>
    <name evidence="3" type="ORF">PP2015_1459</name>
</gene>
<dbReference type="EMBL" id="CP013187">
    <property type="protein sequence ID" value="ALO41963.1"/>
    <property type="molecule type" value="Genomic_DNA"/>
</dbReference>
<feature type="transmembrane region" description="Helical" evidence="2">
    <location>
        <begin position="9"/>
        <end position="26"/>
    </location>
</feature>
<dbReference type="PATRIC" id="fig|161398.10.peg.1483"/>
<dbReference type="Proteomes" id="UP000061457">
    <property type="component" value="Chromosome I"/>
</dbReference>
<sequence length="353" mass="39234">MVDTMKKNKIIIGLVIFGCISIWYFSGSIQNNVNEKNTELKTAHIPNQDESVSSTQEFEKKTEKPTPISFEQPVVDSAKIIAIKYKQSLNYPPYSQPLSLNDFSLLNPNYFEPITMVTQDSNVTISMALEKYHFVAPEPIKVRVSGAEIYAAKIKVQDTDTRKTISNSTMQYSEGGYVAEIKGDSDYPIDLQITVLANVNGDDIPLVAQVKYNQKSAIVTGVKEPYVDGSDLAFPVSVKVEKAGLYRLRANLFSAQQPIASLVSQARLETGQKQIILKAHQSIVPNVDSFELSTFTIEKRSTHPSEPSRFGSSAIDTLSFENVDTSSLNRTAYVPSDNEKKRLSFLQNLAKTN</sequence>
<dbReference type="KEGG" id="pphe:PP2015_1459"/>
<keyword evidence="2" id="KW-1133">Transmembrane helix</keyword>
<evidence type="ECO:0000256" key="1">
    <source>
        <dbReference type="SAM" id="MobiDB-lite"/>
    </source>
</evidence>
<evidence type="ECO:0000313" key="4">
    <source>
        <dbReference type="Proteomes" id="UP000061457"/>
    </source>
</evidence>
<evidence type="ECO:0000313" key="3">
    <source>
        <dbReference type="EMBL" id="ALO41963.1"/>
    </source>
</evidence>
<keyword evidence="2" id="KW-0812">Transmembrane</keyword>
<keyword evidence="2" id="KW-0472">Membrane</keyword>